<proteinExistence type="predicted"/>
<organism evidence="1 2">
    <name type="scientific">Dentiscutata heterogama</name>
    <dbReference type="NCBI Taxonomy" id="1316150"/>
    <lineage>
        <taxon>Eukaryota</taxon>
        <taxon>Fungi</taxon>
        <taxon>Fungi incertae sedis</taxon>
        <taxon>Mucoromycota</taxon>
        <taxon>Glomeromycotina</taxon>
        <taxon>Glomeromycetes</taxon>
        <taxon>Diversisporales</taxon>
        <taxon>Gigasporaceae</taxon>
        <taxon>Dentiscutata</taxon>
    </lineage>
</organism>
<dbReference type="Proteomes" id="UP000789702">
    <property type="component" value="Unassembled WGS sequence"/>
</dbReference>
<feature type="non-terminal residue" evidence="1">
    <location>
        <position position="86"/>
    </location>
</feature>
<keyword evidence="2" id="KW-1185">Reference proteome</keyword>
<evidence type="ECO:0000313" key="1">
    <source>
        <dbReference type="EMBL" id="CAG8689163.1"/>
    </source>
</evidence>
<evidence type="ECO:0000313" key="2">
    <source>
        <dbReference type="Proteomes" id="UP000789702"/>
    </source>
</evidence>
<protein>
    <submittedName>
        <fullName evidence="1">11499_t:CDS:1</fullName>
    </submittedName>
</protein>
<reference evidence="1" key="1">
    <citation type="submission" date="2021-06" db="EMBL/GenBank/DDBJ databases">
        <authorList>
            <person name="Kallberg Y."/>
            <person name="Tangrot J."/>
            <person name="Rosling A."/>
        </authorList>
    </citation>
    <scope>NUCLEOTIDE SEQUENCE</scope>
    <source>
        <strain evidence="1">IL203A</strain>
    </source>
</reference>
<feature type="non-terminal residue" evidence="1">
    <location>
        <position position="1"/>
    </location>
</feature>
<accession>A0ACA9P2C3</accession>
<name>A0ACA9P2C3_9GLOM</name>
<gene>
    <name evidence="1" type="ORF">DHETER_LOCUS11160</name>
</gene>
<comment type="caution">
    <text evidence="1">The sequence shown here is derived from an EMBL/GenBank/DDBJ whole genome shotgun (WGS) entry which is preliminary data.</text>
</comment>
<dbReference type="EMBL" id="CAJVPU010023628">
    <property type="protein sequence ID" value="CAG8689163.1"/>
    <property type="molecule type" value="Genomic_DNA"/>
</dbReference>
<sequence length="86" mass="10389">TLEFLKASTLYNMSKFLRKQWIKEKILNYLNDIDEPVKKPIRAQVLEIFTVRLETNNLKEKVCAKIHDKEFCIRCFFSEECIQKFE</sequence>